<dbReference type="Pfam" id="PF00027">
    <property type="entry name" value="cNMP_binding"/>
    <property type="match status" value="1"/>
</dbReference>
<name>A0A7T7HJL1_9HYPH</name>
<dbReference type="Proteomes" id="UP000596083">
    <property type="component" value="Chromosome"/>
</dbReference>
<dbReference type="RefSeq" id="WP_024710022.1">
    <property type="nucleotide sequence ID" value="NZ_CP066786.1"/>
</dbReference>
<organism evidence="2 3">
    <name type="scientific">Martelella lutilitoris</name>
    <dbReference type="NCBI Taxonomy" id="2583532"/>
    <lineage>
        <taxon>Bacteria</taxon>
        <taxon>Pseudomonadati</taxon>
        <taxon>Pseudomonadota</taxon>
        <taxon>Alphaproteobacteria</taxon>
        <taxon>Hyphomicrobiales</taxon>
        <taxon>Aurantimonadaceae</taxon>
        <taxon>Martelella</taxon>
    </lineage>
</organism>
<dbReference type="EMBL" id="CP066786">
    <property type="protein sequence ID" value="QQM30312.1"/>
    <property type="molecule type" value="Genomic_DNA"/>
</dbReference>
<gene>
    <name evidence="2" type="ORF">JET14_18920</name>
</gene>
<dbReference type="Gene3D" id="2.60.120.10">
    <property type="entry name" value="Jelly Rolls"/>
    <property type="match status" value="1"/>
</dbReference>
<dbReference type="GO" id="GO:0005829">
    <property type="term" value="C:cytosol"/>
    <property type="evidence" value="ECO:0007669"/>
    <property type="project" value="TreeGrafter"/>
</dbReference>
<dbReference type="SUPFAM" id="SSF51206">
    <property type="entry name" value="cAMP-binding domain-like"/>
    <property type="match status" value="1"/>
</dbReference>
<dbReference type="PROSITE" id="PS50042">
    <property type="entry name" value="CNMP_BINDING_3"/>
    <property type="match status" value="1"/>
</dbReference>
<dbReference type="InterPro" id="IPR018490">
    <property type="entry name" value="cNMP-bd_dom_sf"/>
</dbReference>
<sequence length="148" mass="16103">MALSRDIETIRRTGLFSGFSVDQLRLIAFTVTRLSCEAGETLFEEDADSLGAYLVESGTLTLEAAGRSAGIAGAGSLLAEAALISPVPHRVAAIAAEPAEILLIRRDQFLRLIEEYPDIATEMDRRLRRNFSEMVSALSAVKTRLSDF</sequence>
<feature type="domain" description="Cyclic nucleotide-binding" evidence="1">
    <location>
        <begin position="15"/>
        <end position="130"/>
    </location>
</feature>
<dbReference type="CDD" id="cd00038">
    <property type="entry name" value="CAP_ED"/>
    <property type="match status" value="1"/>
</dbReference>
<dbReference type="KEGG" id="mlut:JET14_18920"/>
<evidence type="ECO:0000313" key="2">
    <source>
        <dbReference type="EMBL" id="QQM30312.1"/>
    </source>
</evidence>
<reference evidence="2 3" key="1">
    <citation type="submission" date="2020-12" db="EMBL/GenBank/DDBJ databases">
        <authorList>
            <person name="Zheng R.K."/>
            <person name="Sun C.M."/>
        </authorList>
    </citation>
    <scope>NUCLEOTIDE SEQUENCE [LARGE SCALE GENOMIC DNA]</scope>
    <source>
        <strain evidence="2 3">ZRK001</strain>
    </source>
</reference>
<evidence type="ECO:0000259" key="1">
    <source>
        <dbReference type="PROSITE" id="PS50042"/>
    </source>
</evidence>
<evidence type="ECO:0000313" key="3">
    <source>
        <dbReference type="Proteomes" id="UP000596083"/>
    </source>
</evidence>
<dbReference type="PANTHER" id="PTHR24567">
    <property type="entry name" value="CRP FAMILY TRANSCRIPTIONAL REGULATORY PROTEIN"/>
    <property type="match status" value="1"/>
</dbReference>
<protein>
    <submittedName>
        <fullName evidence="2">Crp/Fnr family transcriptional regulator</fullName>
    </submittedName>
</protein>
<accession>A0A7T7HJL1</accession>
<dbReference type="PANTHER" id="PTHR24567:SF68">
    <property type="entry name" value="DNA-BINDING TRANSCRIPTIONAL DUAL REGULATOR CRP"/>
    <property type="match status" value="1"/>
</dbReference>
<proteinExistence type="predicted"/>
<dbReference type="GO" id="GO:0003700">
    <property type="term" value="F:DNA-binding transcription factor activity"/>
    <property type="evidence" value="ECO:0007669"/>
    <property type="project" value="TreeGrafter"/>
</dbReference>
<dbReference type="InterPro" id="IPR050397">
    <property type="entry name" value="Env_Response_Regulators"/>
</dbReference>
<dbReference type="SMART" id="SM00100">
    <property type="entry name" value="cNMP"/>
    <property type="match status" value="1"/>
</dbReference>
<dbReference type="InterPro" id="IPR000595">
    <property type="entry name" value="cNMP-bd_dom"/>
</dbReference>
<dbReference type="InterPro" id="IPR014710">
    <property type="entry name" value="RmlC-like_jellyroll"/>
</dbReference>
<dbReference type="AlphaFoldDB" id="A0A7T7HJL1"/>